<dbReference type="EMBL" id="JNFP01000005">
    <property type="protein sequence ID" value="KIA65975.1"/>
    <property type="molecule type" value="Genomic_DNA"/>
</dbReference>
<accession>A0ABR4ZL81</accession>
<evidence type="ECO:0000313" key="1">
    <source>
        <dbReference type="EMBL" id="KIA65975.1"/>
    </source>
</evidence>
<reference evidence="1 2" key="1">
    <citation type="journal article" date="2014" name="Int. J. Syst. Evol. Microbiol.">
        <title>Nocardia vulneris sp. nov., isolated from wounds of human patients in North America.</title>
        <authorList>
            <person name="Lasker B.A."/>
            <person name="Bell M."/>
            <person name="Klenk H.P."/>
            <person name="Sproer C."/>
            <person name="Schumann C."/>
            <person name="Schumann P."/>
            <person name="Brown J.M."/>
        </authorList>
    </citation>
    <scope>NUCLEOTIDE SEQUENCE [LARGE SCALE GENOMIC DNA]</scope>
    <source>
        <strain evidence="1 2">W9851</strain>
    </source>
</reference>
<organism evidence="1 2">
    <name type="scientific">Nocardia vulneris</name>
    <dbReference type="NCBI Taxonomy" id="1141657"/>
    <lineage>
        <taxon>Bacteria</taxon>
        <taxon>Bacillati</taxon>
        <taxon>Actinomycetota</taxon>
        <taxon>Actinomycetes</taxon>
        <taxon>Mycobacteriales</taxon>
        <taxon>Nocardiaceae</taxon>
        <taxon>Nocardia</taxon>
    </lineage>
</organism>
<dbReference type="RefSeq" id="WP_043665605.1">
    <property type="nucleotide sequence ID" value="NZ_BDCI01000041.1"/>
</dbReference>
<name>A0ABR4ZL81_9NOCA</name>
<comment type="caution">
    <text evidence="1">The sequence shown here is derived from an EMBL/GenBank/DDBJ whole genome shotgun (WGS) entry which is preliminary data.</text>
</comment>
<evidence type="ECO:0000313" key="2">
    <source>
        <dbReference type="Proteomes" id="UP000031364"/>
    </source>
</evidence>
<dbReference type="Proteomes" id="UP000031364">
    <property type="component" value="Unassembled WGS sequence"/>
</dbReference>
<gene>
    <name evidence="1" type="ORF">FG87_05890</name>
</gene>
<proteinExistence type="predicted"/>
<evidence type="ECO:0008006" key="3">
    <source>
        <dbReference type="Google" id="ProtNLM"/>
    </source>
</evidence>
<protein>
    <recommendedName>
        <fullName evidence="3">Bacterial Ig-like domain-containing protein</fullName>
    </recommendedName>
</protein>
<keyword evidence="2" id="KW-1185">Reference proteome</keyword>
<sequence length="94" mass="9649">MGTGCKATLTSTTTPAPTTGWSAFFYDNDVFLGTGPATGPGGQRTLTWTPTTTGTHVLRTDVILGRPYPPSSGSTTVAVTTGLDLGTICIPLPF</sequence>